<evidence type="ECO:0000313" key="3">
    <source>
        <dbReference type="Proteomes" id="UP001428817"/>
    </source>
</evidence>
<evidence type="ECO:0000313" key="2">
    <source>
        <dbReference type="EMBL" id="GAA5156322.1"/>
    </source>
</evidence>
<evidence type="ECO:0000259" key="1">
    <source>
        <dbReference type="Pfam" id="PF08044"/>
    </source>
</evidence>
<protein>
    <recommendedName>
        <fullName evidence="1">DUF1707 domain-containing protein</fullName>
    </recommendedName>
</protein>
<dbReference type="PANTHER" id="PTHR40763:SF4">
    <property type="entry name" value="DUF1707 DOMAIN-CONTAINING PROTEIN"/>
    <property type="match status" value="1"/>
</dbReference>
<name>A0ABP9Q3H0_9PSEU</name>
<organism evidence="2 3">
    <name type="scientific">Pseudonocardia eucalypti</name>
    <dbReference type="NCBI Taxonomy" id="648755"/>
    <lineage>
        <taxon>Bacteria</taxon>
        <taxon>Bacillati</taxon>
        <taxon>Actinomycetota</taxon>
        <taxon>Actinomycetes</taxon>
        <taxon>Pseudonocardiales</taxon>
        <taxon>Pseudonocardiaceae</taxon>
        <taxon>Pseudonocardia</taxon>
    </lineage>
</organism>
<dbReference type="RefSeq" id="WP_185059749.1">
    <property type="nucleotide sequence ID" value="NZ_BAABJP010000011.1"/>
</dbReference>
<dbReference type="Pfam" id="PF08044">
    <property type="entry name" value="DUF1707"/>
    <property type="match status" value="1"/>
</dbReference>
<accession>A0ABP9Q3H0</accession>
<keyword evidence="3" id="KW-1185">Reference proteome</keyword>
<dbReference type="InterPro" id="IPR012551">
    <property type="entry name" value="DUF1707_SHOCT-like"/>
</dbReference>
<feature type="domain" description="DUF1707" evidence="1">
    <location>
        <begin position="7"/>
        <end position="58"/>
    </location>
</feature>
<dbReference type="Proteomes" id="UP001428817">
    <property type="component" value="Unassembled WGS sequence"/>
</dbReference>
<dbReference type="EMBL" id="BAABJP010000011">
    <property type="protein sequence ID" value="GAA5156322.1"/>
    <property type="molecule type" value="Genomic_DNA"/>
</dbReference>
<sequence>MDGADPRASDADRQSTVDRLRRAFSSGCLTTDEFDQRVASAYAAKTYRQLTALIRDLPGGLW</sequence>
<gene>
    <name evidence="2" type="ORF">GCM10023321_31860</name>
</gene>
<comment type="caution">
    <text evidence="2">The sequence shown here is derived from an EMBL/GenBank/DDBJ whole genome shotgun (WGS) entry which is preliminary data.</text>
</comment>
<proteinExistence type="predicted"/>
<reference evidence="3" key="1">
    <citation type="journal article" date="2019" name="Int. J. Syst. Evol. Microbiol.">
        <title>The Global Catalogue of Microorganisms (GCM) 10K type strain sequencing project: providing services to taxonomists for standard genome sequencing and annotation.</title>
        <authorList>
            <consortium name="The Broad Institute Genomics Platform"/>
            <consortium name="The Broad Institute Genome Sequencing Center for Infectious Disease"/>
            <person name="Wu L."/>
            <person name="Ma J."/>
        </authorList>
    </citation>
    <scope>NUCLEOTIDE SEQUENCE [LARGE SCALE GENOMIC DNA]</scope>
    <source>
        <strain evidence="3">JCM 18303</strain>
    </source>
</reference>
<dbReference type="PANTHER" id="PTHR40763">
    <property type="entry name" value="MEMBRANE PROTEIN-RELATED"/>
    <property type="match status" value="1"/>
</dbReference>